<dbReference type="EMBL" id="MOEC01000018">
    <property type="protein sequence ID" value="OIS92219.1"/>
    <property type="molecule type" value="Genomic_DNA"/>
</dbReference>
<organism evidence="1 2">
    <name type="scientific">Brucella cytisi</name>
    <dbReference type="NCBI Taxonomy" id="407152"/>
    <lineage>
        <taxon>Bacteria</taxon>
        <taxon>Pseudomonadati</taxon>
        <taxon>Pseudomonadota</taxon>
        <taxon>Alphaproteobacteria</taxon>
        <taxon>Hyphomicrobiales</taxon>
        <taxon>Brucellaceae</taxon>
        <taxon>Brucella/Ochrobactrum group</taxon>
        <taxon>Brucella</taxon>
    </lineage>
</organism>
<dbReference type="RefSeq" id="WP_071632779.1">
    <property type="nucleotide sequence ID" value="NZ_MOEC01000018.1"/>
</dbReference>
<accession>A0A1J6HIL2</accession>
<evidence type="ECO:0000313" key="2">
    <source>
        <dbReference type="Proteomes" id="UP000182985"/>
    </source>
</evidence>
<dbReference type="AlphaFoldDB" id="A0A1J6HIL2"/>
<comment type="caution">
    <text evidence="1">The sequence shown here is derived from an EMBL/GenBank/DDBJ whole genome shotgun (WGS) entry which is preliminary data.</text>
</comment>
<dbReference type="Proteomes" id="UP000182985">
    <property type="component" value="Unassembled WGS sequence"/>
</dbReference>
<protein>
    <submittedName>
        <fullName evidence="1">Uncharacterized protein</fullName>
    </submittedName>
</protein>
<reference evidence="1 2" key="1">
    <citation type="submission" date="2016-10" db="EMBL/GenBank/DDBJ databases">
        <title>The Draft Genome Sequence of the Potato Rhizosphere Bacteria Ochrobactrum sp. IPA7.2.</title>
        <authorList>
            <person name="Gogoleva N.E."/>
            <person name="Khlopko Y.A."/>
            <person name="Burygin G.L."/>
            <person name="Plotnikov A.O."/>
        </authorList>
    </citation>
    <scope>NUCLEOTIDE SEQUENCE [LARGE SCALE GENOMIC DNA]</scope>
    <source>
        <strain evidence="1 2">IPA7.2</strain>
    </source>
</reference>
<sequence length="103" mass="11847">MSKIHALYALACACSGETKDQPDKVNDEIWMAVWHLKQAVLKLRAQSRTDLEIKIALWTDLIGDPACILDVHQEHWRTMMADFSLFMHAAEHPDRYPELKEAS</sequence>
<keyword evidence="2" id="KW-1185">Reference proteome</keyword>
<name>A0A1J6HIL2_9HYPH</name>
<evidence type="ECO:0000313" key="1">
    <source>
        <dbReference type="EMBL" id="OIS92219.1"/>
    </source>
</evidence>
<dbReference type="OrthoDB" id="9858914at2"/>
<gene>
    <name evidence="1" type="ORF">BLA27_17090</name>
</gene>
<proteinExistence type="predicted"/>